<evidence type="ECO:0000256" key="1">
    <source>
        <dbReference type="ARBA" id="ARBA00023125"/>
    </source>
</evidence>
<dbReference type="eggNOG" id="COG1309">
    <property type="taxonomic scope" value="Bacteria"/>
</dbReference>
<dbReference type="PANTHER" id="PTHR30055:SF199">
    <property type="entry name" value="HTH-TYPE TRANSCRIPTIONAL REGULATOR YTTP-RELATED"/>
    <property type="match status" value="1"/>
</dbReference>
<dbReference type="InterPro" id="IPR036271">
    <property type="entry name" value="Tet_transcr_reg_TetR-rel_C_sf"/>
</dbReference>
<dbReference type="AlphaFoldDB" id="A0A161S669"/>
<dbReference type="PRINTS" id="PR00455">
    <property type="entry name" value="HTHTETR"/>
</dbReference>
<proteinExistence type="predicted"/>
<dbReference type="PROSITE" id="PS01081">
    <property type="entry name" value="HTH_TETR_1"/>
    <property type="match status" value="1"/>
</dbReference>
<sequence>MAQTETDMKMRILYAAKKLFARQGFEGTSVRQICEEAGANVALVSYYFGGKEKVFHAIFEHFFPGRQQLSGGEAAFAHPVRGLSLIVREITRFSLTDLELSTIIQQEMVLNTPRAEVVNSFTSPVWSMARSMLEQGRKEGLFHYESLDQALLFVMGATLAHKQIGCGRELLSLPNLLADETAEHTLHFILKALGAPGSPA</sequence>
<dbReference type="OrthoDB" id="9789566at2"/>
<dbReference type="PANTHER" id="PTHR30055">
    <property type="entry name" value="HTH-TYPE TRANSCRIPTIONAL REGULATOR RUTR"/>
    <property type="match status" value="1"/>
</dbReference>
<dbReference type="Gene3D" id="1.10.10.60">
    <property type="entry name" value="Homeodomain-like"/>
    <property type="match status" value="1"/>
</dbReference>
<organism evidence="4 5">
    <name type="scientific">Paenibacillus elgii</name>
    <dbReference type="NCBI Taxonomy" id="189691"/>
    <lineage>
        <taxon>Bacteria</taxon>
        <taxon>Bacillati</taxon>
        <taxon>Bacillota</taxon>
        <taxon>Bacilli</taxon>
        <taxon>Bacillales</taxon>
        <taxon>Paenibacillaceae</taxon>
        <taxon>Paenibacillus</taxon>
    </lineage>
</organism>
<dbReference type="InterPro" id="IPR023772">
    <property type="entry name" value="DNA-bd_HTH_TetR-type_CS"/>
</dbReference>
<dbReference type="GO" id="GO:0000976">
    <property type="term" value="F:transcription cis-regulatory region binding"/>
    <property type="evidence" value="ECO:0007669"/>
    <property type="project" value="TreeGrafter"/>
</dbReference>
<dbReference type="SUPFAM" id="SSF46689">
    <property type="entry name" value="Homeodomain-like"/>
    <property type="match status" value="1"/>
</dbReference>
<dbReference type="RefSeq" id="WP_063180224.1">
    <property type="nucleotide sequence ID" value="NZ_LQRA01000048.1"/>
</dbReference>
<keyword evidence="5" id="KW-1185">Reference proteome</keyword>
<evidence type="ECO:0000256" key="2">
    <source>
        <dbReference type="PROSITE-ProRule" id="PRU00335"/>
    </source>
</evidence>
<dbReference type="STRING" id="1007103.GCA_000213315_02445"/>
<accession>A0A161S669</accession>
<reference evidence="5" key="1">
    <citation type="submission" date="2016-01" db="EMBL/GenBank/DDBJ databases">
        <title>Draft genome of Chromobacterium sp. F49.</title>
        <authorList>
            <person name="Hong K.W."/>
        </authorList>
    </citation>
    <scope>NUCLEOTIDE SEQUENCE [LARGE SCALE GENOMIC DNA]</scope>
    <source>
        <strain evidence="5">M63</strain>
    </source>
</reference>
<dbReference type="InterPro" id="IPR009057">
    <property type="entry name" value="Homeodomain-like_sf"/>
</dbReference>
<dbReference type="GO" id="GO:0003700">
    <property type="term" value="F:DNA-binding transcription factor activity"/>
    <property type="evidence" value="ECO:0007669"/>
    <property type="project" value="TreeGrafter"/>
</dbReference>
<evidence type="ECO:0000313" key="4">
    <source>
        <dbReference type="EMBL" id="KZE80429.1"/>
    </source>
</evidence>
<dbReference type="InterPro" id="IPR050109">
    <property type="entry name" value="HTH-type_TetR-like_transc_reg"/>
</dbReference>
<gene>
    <name evidence="4" type="ORF">AV654_13075</name>
</gene>
<feature type="DNA-binding region" description="H-T-H motif" evidence="2">
    <location>
        <begin position="29"/>
        <end position="48"/>
    </location>
</feature>
<feature type="domain" description="HTH tetR-type" evidence="3">
    <location>
        <begin position="6"/>
        <end position="66"/>
    </location>
</feature>
<dbReference type="PROSITE" id="PS50977">
    <property type="entry name" value="HTH_TETR_2"/>
    <property type="match status" value="1"/>
</dbReference>
<dbReference type="Pfam" id="PF00440">
    <property type="entry name" value="TetR_N"/>
    <property type="match status" value="1"/>
</dbReference>
<dbReference type="SUPFAM" id="SSF48498">
    <property type="entry name" value="Tetracyclin repressor-like, C-terminal domain"/>
    <property type="match status" value="1"/>
</dbReference>
<keyword evidence="1 2" id="KW-0238">DNA-binding</keyword>
<dbReference type="EMBL" id="LQRA01000048">
    <property type="protein sequence ID" value="KZE80429.1"/>
    <property type="molecule type" value="Genomic_DNA"/>
</dbReference>
<dbReference type="Proteomes" id="UP000076563">
    <property type="component" value="Unassembled WGS sequence"/>
</dbReference>
<evidence type="ECO:0000313" key="5">
    <source>
        <dbReference type="Proteomes" id="UP000076563"/>
    </source>
</evidence>
<dbReference type="Gene3D" id="1.10.357.10">
    <property type="entry name" value="Tetracycline Repressor, domain 2"/>
    <property type="match status" value="1"/>
</dbReference>
<protein>
    <submittedName>
        <fullName evidence="4">TetR family transcriptional regulator</fullName>
    </submittedName>
</protein>
<dbReference type="InterPro" id="IPR001647">
    <property type="entry name" value="HTH_TetR"/>
</dbReference>
<evidence type="ECO:0000259" key="3">
    <source>
        <dbReference type="PROSITE" id="PS50977"/>
    </source>
</evidence>
<comment type="caution">
    <text evidence="4">The sequence shown here is derived from an EMBL/GenBank/DDBJ whole genome shotgun (WGS) entry which is preliminary data.</text>
</comment>
<name>A0A161S669_9BACL</name>